<dbReference type="EMBL" id="CP036318">
    <property type="protein sequence ID" value="QDV55495.1"/>
    <property type="molecule type" value="Genomic_DNA"/>
</dbReference>
<dbReference type="RefSeq" id="WP_145283332.1">
    <property type="nucleotide sequence ID" value="NZ_CP036318.1"/>
</dbReference>
<reference evidence="1 2" key="1">
    <citation type="submission" date="2019-02" db="EMBL/GenBank/DDBJ databases">
        <title>Deep-cultivation of Planctomycetes and their phenomic and genomic characterization uncovers novel biology.</title>
        <authorList>
            <person name="Wiegand S."/>
            <person name="Jogler M."/>
            <person name="Boedeker C."/>
            <person name="Pinto D."/>
            <person name="Vollmers J."/>
            <person name="Rivas-Marin E."/>
            <person name="Kohn T."/>
            <person name="Peeters S.H."/>
            <person name="Heuer A."/>
            <person name="Rast P."/>
            <person name="Oberbeckmann S."/>
            <person name="Bunk B."/>
            <person name="Jeske O."/>
            <person name="Meyerdierks A."/>
            <person name="Storesund J.E."/>
            <person name="Kallscheuer N."/>
            <person name="Luecker S."/>
            <person name="Lage O.M."/>
            <person name="Pohl T."/>
            <person name="Merkel B.J."/>
            <person name="Hornburger P."/>
            <person name="Mueller R.-W."/>
            <person name="Bruemmer F."/>
            <person name="Labrenz M."/>
            <person name="Spormann A.M."/>
            <person name="Op den Camp H."/>
            <person name="Overmann J."/>
            <person name="Amann R."/>
            <person name="Jetten M.S.M."/>
            <person name="Mascher T."/>
            <person name="Medema M.H."/>
            <person name="Devos D.P."/>
            <person name="Kaster A.-K."/>
            <person name="Ovreas L."/>
            <person name="Rohde M."/>
            <person name="Galperin M.Y."/>
            <person name="Jogler C."/>
        </authorList>
    </citation>
    <scope>NUCLEOTIDE SEQUENCE [LARGE SCALE GENOMIC DNA]</scope>
    <source>
        <strain evidence="1 2">Mal33</strain>
    </source>
</reference>
<gene>
    <name evidence="1" type="ORF">Mal33_14710</name>
</gene>
<protein>
    <submittedName>
        <fullName evidence="1">Uncharacterized protein</fullName>
    </submittedName>
</protein>
<accession>A0A518IQY4</accession>
<evidence type="ECO:0000313" key="1">
    <source>
        <dbReference type="EMBL" id="QDV55495.1"/>
    </source>
</evidence>
<keyword evidence="2" id="KW-1185">Reference proteome</keyword>
<dbReference type="AlphaFoldDB" id="A0A518IQY4"/>
<organism evidence="1 2">
    <name type="scientific">Rosistilla oblonga</name>
    <dbReference type="NCBI Taxonomy" id="2527990"/>
    <lineage>
        <taxon>Bacteria</taxon>
        <taxon>Pseudomonadati</taxon>
        <taxon>Planctomycetota</taxon>
        <taxon>Planctomycetia</taxon>
        <taxon>Pirellulales</taxon>
        <taxon>Pirellulaceae</taxon>
        <taxon>Rosistilla</taxon>
    </lineage>
</organism>
<evidence type="ECO:0000313" key="2">
    <source>
        <dbReference type="Proteomes" id="UP000316770"/>
    </source>
</evidence>
<sequence length="257" mass="29434">MKRLISLSLYGSDPIYLQGALRNVRLQKVHFPTWTTRIYASQEIPATLIEQLKAEGAEVVAKVRQNNIDGMFWRFLPVGEPDVDAVIVRDTDSRLTARERAAVDQWIDSGKSLHIMRDHPLHRVVMLGGMWGCRGGKIPDINELLGQWNLAQKKGYDQDFLNDRIYPRFSQDCFIHSELYRYQGEQVHPFPVPRDGGEFIGCVYDADRDTLTPEQHAANLASFTDTQLKDLPRAQPRSMLFRSARQWLRVLRGKAAA</sequence>
<name>A0A518IQY4_9BACT</name>
<proteinExistence type="predicted"/>
<dbReference type="Proteomes" id="UP000316770">
    <property type="component" value="Chromosome"/>
</dbReference>